<proteinExistence type="predicted"/>
<feature type="region of interest" description="Disordered" evidence="1">
    <location>
        <begin position="367"/>
        <end position="389"/>
    </location>
</feature>
<reference evidence="2 3" key="1">
    <citation type="submission" date="2015-12" db="EMBL/GenBank/DDBJ databases">
        <title>Intraspecies pangenome expansion in the marine bacterium Alteromonas.</title>
        <authorList>
            <person name="Lopez-Perez M."/>
            <person name="Rodriguez-Valera F."/>
        </authorList>
    </citation>
    <scope>NUCLEOTIDE SEQUENCE [LARGE SCALE GENOMIC DNA]</scope>
    <source>
        <strain evidence="2 3">UM8</strain>
    </source>
</reference>
<dbReference type="Proteomes" id="UP000061468">
    <property type="component" value="Chromosome"/>
</dbReference>
<accession>A0AAC8XJ91</accession>
<sequence>MSLVDGFRQGFGMMSDYYNRQDTKEYRQEQLGLQNRRMNMAEESHKANMQTSALNRTLLQGQVDDMPAATQHTNTMRGLQVRGQQLSVDGKETQNEINDFKLSSAKTNQAYKVKGQSNKDAIEKYQAYAASQDWAGFVTDPVFKGTNIEPLQNVQGADAAIKISEAMEKNDIKTVVDQSNVLFKSKLNRNVGKMEGRKGGTIKDITIIDFAQQPDGSVKVPVRVTTDNGVYNSFISEMRGIDPNDPDKVFTADDLYGTAASMGQLAGILKSSGIYEQMQGNANRYLAPKSGRGNGIPAKVQEMEYTRRLLGDEQYKQWLMFGRGKSPQELGMAAYKLASDTLEGVYFDSPEEKKAAVDQMTTELVSKFSQPTQSGQGGTPQPAPGAGQYSQVLQQAAAAIQSGKDRDAVIQRLVDMGVPQDQINL</sequence>
<name>A0AAC8XJ91_9ALTE</name>
<dbReference type="EMBL" id="CP013928">
    <property type="protein sequence ID" value="AMJ78380.1"/>
    <property type="molecule type" value="Genomic_DNA"/>
</dbReference>
<evidence type="ECO:0000313" key="3">
    <source>
        <dbReference type="Proteomes" id="UP000061468"/>
    </source>
</evidence>
<gene>
    <name evidence="2" type="ORF">AV942_08775</name>
</gene>
<evidence type="ECO:0000313" key="2">
    <source>
        <dbReference type="EMBL" id="AMJ78380.1"/>
    </source>
</evidence>
<dbReference type="RefSeq" id="WP_015067016.1">
    <property type="nucleotide sequence ID" value="NZ_CP013928.1"/>
</dbReference>
<protein>
    <submittedName>
        <fullName evidence="2">Uncharacterized protein</fullName>
    </submittedName>
</protein>
<evidence type="ECO:0000256" key="1">
    <source>
        <dbReference type="SAM" id="MobiDB-lite"/>
    </source>
</evidence>
<dbReference type="AlphaFoldDB" id="A0AAC8XJ91"/>
<organism evidence="2 3">
    <name type="scientific">Alteromonas mediterranea</name>
    <dbReference type="NCBI Taxonomy" id="314275"/>
    <lineage>
        <taxon>Bacteria</taxon>
        <taxon>Pseudomonadati</taxon>
        <taxon>Pseudomonadota</taxon>
        <taxon>Gammaproteobacteria</taxon>
        <taxon>Alteromonadales</taxon>
        <taxon>Alteromonadaceae</taxon>
        <taxon>Alteromonas/Salinimonas group</taxon>
        <taxon>Alteromonas</taxon>
    </lineage>
</organism>